<evidence type="ECO:0000313" key="3">
    <source>
        <dbReference type="Proteomes" id="UP000765509"/>
    </source>
</evidence>
<keyword evidence="3" id="KW-1185">Reference proteome</keyword>
<dbReference type="Proteomes" id="UP000765509">
    <property type="component" value="Unassembled WGS sequence"/>
</dbReference>
<organism evidence="2 3">
    <name type="scientific">Austropuccinia psidii MF-1</name>
    <dbReference type="NCBI Taxonomy" id="1389203"/>
    <lineage>
        <taxon>Eukaryota</taxon>
        <taxon>Fungi</taxon>
        <taxon>Dikarya</taxon>
        <taxon>Basidiomycota</taxon>
        <taxon>Pucciniomycotina</taxon>
        <taxon>Pucciniomycetes</taxon>
        <taxon>Pucciniales</taxon>
        <taxon>Sphaerophragmiaceae</taxon>
        <taxon>Austropuccinia</taxon>
    </lineage>
</organism>
<dbReference type="EMBL" id="AVOT02037293">
    <property type="protein sequence ID" value="MBW0531969.1"/>
    <property type="molecule type" value="Genomic_DNA"/>
</dbReference>
<dbReference type="PANTHER" id="PTHR11439">
    <property type="entry name" value="GAG-POL-RELATED RETROTRANSPOSON"/>
    <property type="match status" value="1"/>
</dbReference>
<protein>
    <recommendedName>
        <fullName evidence="1">Reverse transcriptase Ty1/copia-type domain-containing protein</fullName>
    </recommendedName>
</protein>
<sequence length="234" mass="27724">MDVKCSFLNGIPDKDLYIKRPNGYNKFEPTKYFKLNQYLYRLKQSPQWWHKELKNALLKICLFPSQTDPCLFYSPNFNKQMLLYVNVDDLIFGGSWNNEFKAKIKTHFDMDKLGKVKYSLGIKISERDNYISLIQDKFINNILQEFQLTNTRHTNCPLPRNIKSFRIIPTKEVSPPFNYQRAIGLLQYLVQCTRPDLAFATSFLSQYLKDPKDLHYNAVKHVLTYLNSTKHYKL</sequence>
<dbReference type="AlphaFoldDB" id="A0A9Q3IAR2"/>
<dbReference type="InterPro" id="IPR013103">
    <property type="entry name" value="RVT_2"/>
</dbReference>
<name>A0A9Q3IAR2_9BASI</name>
<evidence type="ECO:0000313" key="2">
    <source>
        <dbReference type="EMBL" id="MBW0531969.1"/>
    </source>
</evidence>
<proteinExistence type="predicted"/>
<accession>A0A9Q3IAR2</accession>
<gene>
    <name evidence="2" type="ORF">O181_071684</name>
</gene>
<dbReference type="Pfam" id="PF07727">
    <property type="entry name" value="RVT_2"/>
    <property type="match status" value="1"/>
</dbReference>
<dbReference type="SUPFAM" id="SSF56672">
    <property type="entry name" value="DNA/RNA polymerases"/>
    <property type="match status" value="1"/>
</dbReference>
<dbReference type="OrthoDB" id="1740642at2759"/>
<dbReference type="PANTHER" id="PTHR11439:SF463">
    <property type="entry name" value="REVERSE TRANSCRIPTASE TY1_COPIA-TYPE DOMAIN-CONTAINING PROTEIN"/>
    <property type="match status" value="1"/>
</dbReference>
<evidence type="ECO:0000259" key="1">
    <source>
        <dbReference type="Pfam" id="PF07727"/>
    </source>
</evidence>
<comment type="caution">
    <text evidence="2">The sequence shown here is derived from an EMBL/GenBank/DDBJ whole genome shotgun (WGS) entry which is preliminary data.</text>
</comment>
<dbReference type="InterPro" id="IPR043502">
    <property type="entry name" value="DNA/RNA_pol_sf"/>
</dbReference>
<feature type="domain" description="Reverse transcriptase Ty1/copia-type" evidence="1">
    <location>
        <begin position="1"/>
        <end position="158"/>
    </location>
</feature>
<reference evidence="2" key="1">
    <citation type="submission" date="2021-03" db="EMBL/GenBank/DDBJ databases">
        <title>Draft genome sequence of rust myrtle Austropuccinia psidii MF-1, a brazilian biotype.</title>
        <authorList>
            <person name="Quecine M.C."/>
            <person name="Pachon D.M.R."/>
            <person name="Bonatelli M.L."/>
            <person name="Correr F.H."/>
            <person name="Franceschini L.M."/>
            <person name="Leite T.F."/>
            <person name="Margarido G.R.A."/>
            <person name="Almeida C.A."/>
            <person name="Ferrarezi J.A."/>
            <person name="Labate C.A."/>
        </authorList>
    </citation>
    <scope>NUCLEOTIDE SEQUENCE</scope>
    <source>
        <strain evidence="2">MF-1</strain>
    </source>
</reference>